<dbReference type="InterPro" id="IPR002471">
    <property type="entry name" value="Pept_S9_AS"/>
</dbReference>
<dbReference type="PROSITE" id="PS00708">
    <property type="entry name" value="PRO_ENDOPEP_SER"/>
    <property type="match status" value="1"/>
</dbReference>
<keyword evidence="4" id="KW-1185">Reference proteome</keyword>
<dbReference type="Gene3D" id="3.40.50.1820">
    <property type="entry name" value="alpha/beta hydrolase"/>
    <property type="match status" value="1"/>
</dbReference>
<sequence length="329" mass="36022">MLIVAIGIVAGLGPNPAPANQLAVARRIDIEVRIGDRDSLPGTLTLPRGAGPFPVVVLVHGSGAHDRDETIGANRPFRDIAHGLAERGIAVLRYEKRTQRYPRLLSDDQLTIDRETTDDALLAIARLRQTRMIDHRRIFVLGHSQGGMLAPRIAGRAPDVAGVILLAAPARPLLDLLAEQQRRVGLLDDGVINDAEQVALRRLVEGARAIRAGLEPPASRLPMGLSARYWRSVDAVDPVAEAKAIRQPMLLLQGGRDLQVVSADWLRWQRAFVDTPRVTFAYHDTLNHLGMHERGPGSLHSYQVPGKVSAELIDDIALWIELLRGVHGH</sequence>
<evidence type="ECO:0000259" key="2">
    <source>
        <dbReference type="Pfam" id="PF12697"/>
    </source>
</evidence>
<evidence type="ECO:0000313" key="4">
    <source>
        <dbReference type="Proteomes" id="UP001597110"/>
    </source>
</evidence>
<dbReference type="GO" id="GO:0016787">
    <property type="term" value="F:hydrolase activity"/>
    <property type="evidence" value="ECO:0007669"/>
    <property type="project" value="UniProtKB-KW"/>
</dbReference>
<reference evidence="4" key="1">
    <citation type="journal article" date="2019" name="Int. J. Syst. Evol. Microbiol.">
        <title>The Global Catalogue of Microorganisms (GCM) 10K type strain sequencing project: providing services to taxonomists for standard genome sequencing and annotation.</title>
        <authorList>
            <consortium name="The Broad Institute Genomics Platform"/>
            <consortium name="The Broad Institute Genome Sequencing Center for Infectious Disease"/>
            <person name="Wu L."/>
            <person name="Ma J."/>
        </authorList>
    </citation>
    <scope>NUCLEOTIDE SEQUENCE [LARGE SCALE GENOMIC DNA]</scope>
    <source>
        <strain evidence="4">CCUG 55585</strain>
    </source>
</reference>
<dbReference type="SUPFAM" id="SSF53474">
    <property type="entry name" value="alpha/beta-Hydrolases"/>
    <property type="match status" value="1"/>
</dbReference>
<dbReference type="InterPro" id="IPR000073">
    <property type="entry name" value="AB_hydrolase_1"/>
</dbReference>
<keyword evidence="1 3" id="KW-0378">Hydrolase</keyword>
<comment type="caution">
    <text evidence="3">The sequence shown here is derived from an EMBL/GenBank/DDBJ whole genome shotgun (WGS) entry which is preliminary data.</text>
</comment>
<dbReference type="PANTHER" id="PTHR43265:SF1">
    <property type="entry name" value="ESTERASE ESTD"/>
    <property type="match status" value="1"/>
</dbReference>
<protein>
    <submittedName>
        <fullName evidence="3">Alpha/beta hydrolase family protein</fullName>
        <ecNumber evidence="3">3.4.-.-</ecNumber>
    </submittedName>
</protein>
<name>A0ABW2YF99_9GAMM</name>
<dbReference type="RefSeq" id="WP_386824735.1">
    <property type="nucleotide sequence ID" value="NZ_JBHTIF010000002.1"/>
</dbReference>
<evidence type="ECO:0000256" key="1">
    <source>
        <dbReference type="ARBA" id="ARBA00022801"/>
    </source>
</evidence>
<dbReference type="InterPro" id="IPR053145">
    <property type="entry name" value="AB_hydrolase_Est10"/>
</dbReference>
<feature type="domain" description="AB hydrolase-1" evidence="2">
    <location>
        <begin position="56"/>
        <end position="277"/>
    </location>
</feature>
<organism evidence="3 4">
    <name type="scientific">Lysobacter brunescens</name>
    <dbReference type="NCBI Taxonomy" id="262323"/>
    <lineage>
        <taxon>Bacteria</taxon>
        <taxon>Pseudomonadati</taxon>
        <taxon>Pseudomonadota</taxon>
        <taxon>Gammaproteobacteria</taxon>
        <taxon>Lysobacterales</taxon>
        <taxon>Lysobacteraceae</taxon>
        <taxon>Lysobacter</taxon>
    </lineage>
</organism>
<dbReference type="Pfam" id="PF12697">
    <property type="entry name" value="Abhydrolase_6"/>
    <property type="match status" value="1"/>
</dbReference>
<proteinExistence type="predicted"/>
<dbReference type="Proteomes" id="UP001597110">
    <property type="component" value="Unassembled WGS sequence"/>
</dbReference>
<dbReference type="PANTHER" id="PTHR43265">
    <property type="entry name" value="ESTERASE ESTD"/>
    <property type="match status" value="1"/>
</dbReference>
<dbReference type="EMBL" id="JBHTIF010000002">
    <property type="protein sequence ID" value="MFD0726676.1"/>
    <property type="molecule type" value="Genomic_DNA"/>
</dbReference>
<dbReference type="EC" id="3.4.-.-" evidence="3"/>
<accession>A0ABW2YF99</accession>
<dbReference type="InterPro" id="IPR029058">
    <property type="entry name" value="AB_hydrolase_fold"/>
</dbReference>
<gene>
    <name evidence="3" type="ORF">ACFQ0E_13825</name>
</gene>
<evidence type="ECO:0000313" key="3">
    <source>
        <dbReference type="EMBL" id="MFD0726676.1"/>
    </source>
</evidence>